<dbReference type="InterPro" id="IPR016084">
    <property type="entry name" value="Haem_Oase-like_multi-hlx"/>
</dbReference>
<keyword evidence="1" id="KW-0560">Oxidoreductase</keyword>
<dbReference type="SUPFAM" id="SSF48613">
    <property type="entry name" value="Heme oxygenase-like"/>
    <property type="match status" value="1"/>
</dbReference>
<dbReference type="InterPro" id="IPR039068">
    <property type="entry name" value="PqqC-like"/>
</dbReference>
<dbReference type="RefSeq" id="WP_150697567.1">
    <property type="nucleotide sequence ID" value="NZ_CABPRZ010000010.1"/>
</dbReference>
<gene>
    <name evidence="2" type="ORF">PTE30175_02709</name>
</gene>
<protein>
    <recommendedName>
        <fullName evidence="4">TenA family transcriptional regulator</fullName>
    </recommendedName>
</protein>
<dbReference type="PANTHER" id="PTHR40279:SF3">
    <property type="entry name" value="4-AMINOBENZOATE SYNTHASE"/>
    <property type="match status" value="1"/>
</dbReference>
<dbReference type="AlphaFoldDB" id="A0A5E4VSP7"/>
<dbReference type="GO" id="GO:0016491">
    <property type="term" value="F:oxidoreductase activity"/>
    <property type="evidence" value="ECO:0007669"/>
    <property type="project" value="UniProtKB-KW"/>
</dbReference>
<dbReference type="PANTHER" id="PTHR40279">
    <property type="entry name" value="PQQC-LIKE PROTEIN"/>
    <property type="match status" value="1"/>
</dbReference>
<evidence type="ECO:0000313" key="2">
    <source>
        <dbReference type="EMBL" id="VVE14110.1"/>
    </source>
</evidence>
<evidence type="ECO:0000256" key="1">
    <source>
        <dbReference type="ARBA" id="ARBA00023002"/>
    </source>
</evidence>
<sequence length="242" mass="28253">MRADYAKDITSLANTVFSHEALNNRFYETWIDNMLPPEHFEVFARNYLARTSNTATMVALSLISTDDLDARVEIAKNLHSEYGYGNPEKAHLNLLKSFLFNTLSRMHGHDYREERLNTVPILPSTKDFICLQRELYTDKGRASRVMGTLLAQEWLAYSMLTRLYEGARNYQHLFETNDEFHESCEYFYVHIGEAEKSHKVQAIVSASRECACDDDFENMSQGFHQFLEITARYWNAIYKRIT</sequence>
<organism evidence="2 3">
    <name type="scientific">Pandoraea terrae</name>
    <dbReference type="NCBI Taxonomy" id="1537710"/>
    <lineage>
        <taxon>Bacteria</taxon>
        <taxon>Pseudomonadati</taxon>
        <taxon>Pseudomonadota</taxon>
        <taxon>Betaproteobacteria</taxon>
        <taxon>Burkholderiales</taxon>
        <taxon>Burkholderiaceae</taxon>
        <taxon>Pandoraea</taxon>
    </lineage>
</organism>
<reference evidence="2 3" key="1">
    <citation type="submission" date="2019-08" db="EMBL/GenBank/DDBJ databases">
        <authorList>
            <person name="Peeters C."/>
        </authorList>
    </citation>
    <scope>NUCLEOTIDE SEQUENCE [LARGE SCALE GENOMIC DNA]</scope>
    <source>
        <strain evidence="2 3">LMG 30175</strain>
    </source>
</reference>
<dbReference type="Proteomes" id="UP000414233">
    <property type="component" value="Unassembled WGS sequence"/>
</dbReference>
<dbReference type="EMBL" id="CABPRZ010000010">
    <property type="protein sequence ID" value="VVE14110.1"/>
    <property type="molecule type" value="Genomic_DNA"/>
</dbReference>
<proteinExistence type="predicted"/>
<dbReference type="Pfam" id="PF14518">
    <property type="entry name" value="Haem_oxygenas_2"/>
    <property type="match status" value="1"/>
</dbReference>
<dbReference type="Gene3D" id="1.20.910.10">
    <property type="entry name" value="Heme oxygenase-like"/>
    <property type="match status" value="1"/>
</dbReference>
<keyword evidence="3" id="KW-1185">Reference proteome</keyword>
<dbReference type="OrthoDB" id="9132368at2"/>
<accession>A0A5E4VSP7</accession>
<evidence type="ECO:0008006" key="4">
    <source>
        <dbReference type="Google" id="ProtNLM"/>
    </source>
</evidence>
<name>A0A5E4VSP7_9BURK</name>
<evidence type="ECO:0000313" key="3">
    <source>
        <dbReference type="Proteomes" id="UP000414233"/>
    </source>
</evidence>